<feature type="region of interest" description="Disordered" evidence="1">
    <location>
        <begin position="1"/>
        <end position="36"/>
    </location>
</feature>
<protein>
    <recommendedName>
        <fullName evidence="4">Zn(2)-C6 fungal-type domain-containing protein</fullName>
    </recommendedName>
</protein>
<comment type="caution">
    <text evidence="2">The sequence shown here is derived from an EMBL/GenBank/DDBJ whole genome shotgun (WGS) entry which is preliminary data.</text>
</comment>
<dbReference type="Proteomes" id="UP001396898">
    <property type="component" value="Unassembled WGS sequence"/>
</dbReference>
<reference evidence="2 3" key="1">
    <citation type="submission" date="2023-01" db="EMBL/GenBank/DDBJ databases">
        <title>Analysis of 21 Apiospora genomes using comparative genomics revels a genus with tremendous synthesis potential of carbohydrate active enzymes and secondary metabolites.</title>
        <authorList>
            <person name="Sorensen T."/>
        </authorList>
    </citation>
    <scope>NUCLEOTIDE SEQUENCE [LARGE SCALE GENOMIC DNA]</scope>
    <source>
        <strain evidence="2 3">CBS 20057</strain>
    </source>
</reference>
<evidence type="ECO:0000313" key="3">
    <source>
        <dbReference type="Proteomes" id="UP001396898"/>
    </source>
</evidence>
<evidence type="ECO:0000313" key="2">
    <source>
        <dbReference type="EMBL" id="KAK8035932.1"/>
    </source>
</evidence>
<dbReference type="EMBL" id="JAQQWI010000005">
    <property type="protein sequence ID" value="KAK8035932.1"/>
    <property type="molecule type" value="Genomic_DNA"/>
</dbReference>
<accession>A0ABR1SP04</accession>
<feature type="compositionally biased region" description="Basic and acidic residues" evidence="1">
    <location>
        <begin position="191"/>
        <end position="210"/>
    </location>
</feature>
<feature type="region of interest" description="Disordered" evidence="1">
    <location>
        <begin position="164"/>
        <end position="215"/>
    </location>
</feature>
<name>A0ABR1SP04_9PEZI</name>
<organism evidence="2 3">
    <name type="scientific">Apiospora marii</name>
    <dbReference type="NCBI Taxonomy" id="335849"/>
    <lineage>
        <taxon>Eukaryota</taxon>
        <taxon>Fungi</taxon>
        <taxon>Dikarya</taxon>
        <taxon>Ascomycota</taxon>
        <taxon>Pezizomycotina</taxon>
        <taxon>Sordariomycetes</taxon>
        <taxon>Xylariomycetidae</taxon>
        <taxon>Amphisphaeriales</taxon>
        <taxon>Apiosporaceae</taxon>
        <taxon>Apiospora</taxon>
    </lineage>
</organism>
<gene>
    <name evidence="2" type="ORF">PG991_002005</name>
</gene>
<keyword evidence="3" id="KW-1185">Reference proteome</keyword>
<feature type="compositionally biased region" description="Polar residues" evidence="1">
    <location>
        <begin position="1"/>
        <end position="10"/>
    </location>
</feature>
<proteinExistence type="predicted"/>
<sequence>MSIASSSTPGSPEPTRAEFEQEFSEDQQPAADVAARGRQISNPEFSCLRCEAKGMRCGFTKFAVGQDLDPMCSRCVRAGAKFCIKQRLPRPGCGEGRTMYIDPRIGDGDYDREEVLAMIDDLWQGPQKSTFGGTPIRARDVHGWALPAHPKADRFARFDKLEEKAEAEEETEPVTPTKGDPASAAPPSGEQLRKQREERRKKLTPRERNVGDWAESAAQSWGKVLPARINKSKTQIPILQQTVAAKRAQHDLEWDALCAEFEAHDLRPPSPEEKPELETAESAILRAKLKHYQMRRTHLTEALEAKRPATED</sequence>
<evidence type="ECO:0008006" key="4">
    <source>
        <dbReference type="Google" id="ProtNLM"/>
    </source>
</evidence>
<evidence type="ECO:0000256" key="1">
    <source>
        <dbReference type="SAM" id="MobiDB-lite"/>
    </source>
</evidence>